<dbReference type="InterPro" id="IPR019150">
    <property type="entry name" value="Vesicle_transport_protein_Use1"/>
</dbReference>
<reference evidence="15 16" key="1">
    <citation type="journal article" date="2018" name="Sci. Rep.">
        <title>Comparative analysis of the Pocillopora damicornis genome highlights role of immune system in coral evolution.</title>
        <authorList>
            <person name="Cunning R."/>
            <person name="Bay R.A."/>
            <person name="Gillette P."/>
            <person name="Baker A.C."/>
            <person name="Traylor-Knowles N."/>
        </authorList>
    </citation>
    <scope>NUCLEOTIDE SEQUENCE [LARGE SCALE GENOMIC DNA]</scope>
    <source>
        <strain evidence="15">RSMAS</strain>
        <tissue evidence="15">Whole animal</tissue>
    </source>
</reference>
<dbReference type="PANTHER" id="PTHR13050:SF7">
    <property type="entry name" value="VESICLE TRANSPORT PROTEIN USE1"/>
    <property type="match status" value="1"/>
</dbReference>
<keyword evidence="6" id="KW-0256">Endoplasmic reticulum</keyword>
<feature type="non-terminal residue" evidence="15">
    <location>
        <position position="1"/>
    </location>
</feature>
<evidence type="ECO:0000256" key="2">
    <source>
        <dbReference type="ARBA" id="ARBA00007891"/>
    </source>
</evidence>
<name>A0A3M6TJV5_POCDA</name>
<keyword evidence="16" id="KW-1185">Reference proteome</keyword>
<keyword evidence="8" id="KW-0653">Protein transport</keyword>
<proteinExistence type="inferred from homology"/>
<feature type="transmembrane region" description="Helical" evidence="14">
    <location>
        <begin position="249"/>
        <end position="272"/>
    </location>
</feature>
<keyword evidence="7" id="KW-0931">ER-Golgi transport</keyword>
<evidence type="ECO:0000256" key="13">
    <source>
        <dbReference type="SAM" id="MobiDB-lite"/>
    </source>
</evidence>
<comment type="similarity">
    <text evidence="2">Belongs to the USE1 family.</text>
</comment>
<dbReference type="EMBL" id="RCHS01003477">
    <property type="protein sequence ID" value="RMX41558.1"/>
    <property type="molecule type" value="Genomic_DNA"/>
</dbReference>
<dbReference type="GO" id="GO:0006890">
    <property type="term" value="P:retrograde vesicle-mediated transport, Golgi to endoplasmic reticulum"/>
    <property type="evidence" value="ECO:0007669"/>
    <property type="project" value="TreeGrafter"/>
</dbReference>
<evidence type="ECO:0000256" key="6">
    <source>
        <dbReference type="ARBA" id="ARBA00022824"/>
    </source>
</evidence>
<evidence type="ECO:0000256" key="1">
    <source>
        <dbReference type="ARBA" id="ARBA00004163"/>
    </source>
</evidence>
<dbReference type="AlphaFoldDB" id="A0A3M6TJV5"/>
<accession>A0A3M6TJV5</accession>
<dbReference type="OrthoDB" id="4506189at2759"/>
<dbReference type="CDD" id="cd15860">
    <property type="entry name" value="SNARE_USE1"/>
    <property type="match status" value="1"/>
</dbReference>
<keyword evidence="9 14" id="KW-1133">Transmembrane helix</keyword>
<dbReference type="GO" id="GO:0031201">
    <property type="term" value="C:SNARE complex"/>
    <property type="evidence" value="ECO:0007669"/>
    <property type="project" value="TreeGrafter"/>
</dbReference>
<sequence>LYPCKFKVANMAASKLEINFRRLLERCEAMAEETQENKENVNWRLDRYVSTLQRQVTELRKSSNKPSPDAMNEYTKKVEFLKGFIETHKMKSPTEKLIASQQLVRPLSQPPTQTNRAGDAGRPLNKGQELHIKAKSQINREMRNELLGTDSDKKDPLGLRKRATGDKRETKDGSIDTVLQHHQNMQENIAEEMIRMAQSLKHTSLMAGNIIKEDSKTLENSTKLADNNFEKLKRESERLEELTQTPCSMWLWIMIITVCAVFMWMIMFIRLFPKKY</sequence>
<evidence type="ECO:0000256" key="7">
    <source>
        <dbReference type="ARBA" id="ARBA00022892"/>
    </source>
</evidence>
<gene>
    <name evidence="15" type="ORF">pdam_00008647</name>
</gene>
<keyword evidence="12" id="KW-0175">Coiled coil</keyword>
<evidence type="ECO:0000313" key="16">
    <source>
        <dbReference type="Proteomes" id="UP000275408"/>
    </source>
</evidence>
<dbReference type="Proteomes" id="UP000275408">
    <property type="component" value="Unassembled WGS sequence"/>
</dbReference>
<evidence type="ECO:0000256" key="8">
    <source>
        <dbReference type="ARBA" id="ARBA00022927"/>
    </source>
</evidence>
<feature type="region of interest" description="Disordered" evidence="13">
    <location>
        <begin position="106"/>
        <end position="129"/>
    </location>
</feature>
<dbReference type="GO" id="GO:0005484">
    <property type="term" value="F:SNAP receptor activity"/>
    <property type="evidence" value="ECO:0007669"/>
    <property type="project" value="TreeGrafter"/>
</dbReference>
<comment type="subcellular location">
    <subcellularLocation>
        <location evidence="1">Endoplasmic reticulum membrane</location>
        <topology evidence="1">Single-pass type IV membrane protein</topology>
    </subcellularLocation>
</comment>
<comment type="caution">
    <text evidence="15">The sequence shown here is derived from an EMBL/GenBank/DDBJ whole genome shotgun (WGS) entry which is preliminary data.</text>
</comment>
<evidence type="ECO:0000313" key="15">
    <source>
        <dbReference type="EMBL" id="RMX41558.1"/>
    </source>
</evidence>
<keyword evidence="10 14" id="KW-0472">Membrane</keyword>
<evidence type="ECO:0000256" key="4">
    <source>
        <dbReference type="ARBA" id="ARBA00022448"/>
    </source>
</evidence>
<dbReference type="Pfam" id="PF09753">
    <property type="entry name" value="Use1"/>
    <property type="match status" value="1"/>
</dbReference>
<evidence type="ECO:0000256" key="14">
    <source>
        <dbReference type="SAM" id="Phobius"/>
    </source>
</evidence>
<dbReference type="PANTHER" id="PTHR13050">
    <property type="entry name" value="USE1-LIKE PROTEIN"/>
    <property type="match status" value="1"/>
</dbReference>
<feature type="coiled-coil region" evidence="12">
    <location>
        <begin position="13"/>
        <end position="44"/>
    </location>
</feature>
<evidence type="ECO:0000256" key="11">
    <source>
        <dbReference type="ARBA" id="ARBA00032711"/>
    </source>
</evidence>
<keyword evidence="4" id="KW-0813">Transport</keyword>
<dbReference type="GO" id="GO:0005789">
    <property type="term" value="C:endoplasmic reticulum membrane"/>
    <property type="evidence" value="ECO:0007669"/>
    <property type="project" value="UniProtKB-SubCell"/>
</dbReference>
<keyword evidence="5 14" id="KW-0812">Transmembrane</keyword>
<evidence type="ECO:0000256" key="10">
    <source>
        <dbReference type="ARBA" id="ARBA00023136"/>
    </source>
</evidence>
<dbReference type="STRING" id="46731.A0A3M6TJV5"/>
<protein>
    <recommendedName>
        <fullName evidence="3">Vesicle transport protein USE1</fullName>
    </recommendedName>
    <alternativeName>
        <fullName evidence="11">USE1-like protein</fullName>
    </alternativeName>
</protein>
<evidence type="ECO:0000256" key="9">
    <source>
        <dbReference type="ARBA" id="ARBA00022989"/>
    </source>
</evidence>
<evidence type="ECO:0000256" key="12">
    <source>
        <dbReference type="SAM" id="Coils"/>
    </source>
</evidence>
<organism evidence="15 16">
    <name type="scientific">Pocillopora damicornis</name>
    <name type="common">Cauliflower coral</name>
    <name type="synonym">Millepora damicornis</name>
    <dbReference type="NCBI Taxonomy" id="46731"/>
    <lineage>
        <taxon>Eukaryota</taxon>
        <taxon>Metazoa</taxon>
        <taxon>Cnidaria</taxon>
        <taxon>Anthozoa</taxon>
        <taxon>Hexacorallia</taxon>
        <taxon>Scleractinia</taxon>
        <taxon>Astrocoeniina</taxon>
        <taxon>Pocilloporidae</taxon>
        <taxon>Pocillopora</taxon>
    </lineage>
</organism>
<dbReference type="GO" id="GO:0015031">
    <property type="term" value="P:protein transport"/>
    <property type="evidence" value="ECO:0007669"/>
    <property type="project" value="UniProtKB-KW"/>
</dbReference>
<feature type="region of interest" description="Disordered" evidence="13">
    <location>
        <begin position="145"/>
        <end position="172"/>
    </location>
</feature>
<evidence type="ECO:0000256" key="3">
    <source>
        <dbReference type="ARBA" id="ARBA00015843"/>
    </source>
</evidence>
<evidence type="ECO:0000256" key="5">
    <source>
        <dbReference type="ARBA" id="ARBA00022692"/>
    </source>
</evidence>